<evidence type="ECO:0000313" key="3">
    <source>
        <dbReference type="Proteomes" id="UP001183643"/>
    </source>
</evidence>
<proteinExistence type="predicted"/>
<dbReference type="InterPro" id="IPR010982">
    <property type="entry name" value="Lambda_DNA-bd_dom_sf"/>
</dbReference>
<dbReference type="GO" id="GO:0003677">
    <property type="term" value="F:DNA binding"/>
    <property type="evidence" value="ECO:0007669"/>
    <property type="project" value="InterPro"/>
</dbReference>
<dbReference type="SUPFAM" id="SSF47413">
    <property type="entry name" value="lambda repressor-like DNA-binding domains"/>
    <property type="match status" value="1"/>
</dbReference>
<protein>
    <submittedName>
        <fullName evidence="2">Transcriptional regulator with XRE-family HTH domain</fullName>
    </submittedName>
</protein>
<evidence type="ECO:0000313" key="2">
    <source>
        <dbReference type="EMBL" id="MDR7277716.1"/>
    </source>
</evidence>
<dbReference type="InterPro" id="IPR001387">
    <property type="entry name" value="Cro/C1-type_HTH"/>
</dbReference>
<dbReference type="RefSeq" id="WP_310370179.1">
    <property type="nucleotide sequence ID" value="NZ_JAVDYB010000001.1"/>
</dbReference>
<dbReference type="EMBL" id="JAVDYB010000001">
    <property type="protein sequence ID" value="MDR7277716.1"/>
    <property type="molecule type" value="Genomic_DNA"/>
</dbReference>
<organism evidence="2 3">
    <name type="scientific">Catenuloplanes atrovinosus</name>
    <dbReference type="NCBI Taxonomy" id="137266"/>
    <lineage>
        <taxon>Bacteria</taxon>
        <taxon>Bacillati</taxon>
        <taxon>Actinomycetota</taxon>
        <taxon>Actinomycetes</taxon>
        <taxon>Micromonosporales</taxon>
        <taxon>Micromonosporaceae</taxon>
        <taxon>Catenuloplanes</taxon>
    </lineage>
</organism>
<reference evidence="2" key="1">
    <citation type="submission" date="2023-07" db="EMBL/GenBank/DDBJ databases">
        <title>Sequencing the genomes of 1000 actinobacteria strains.</title>
        <authorList>
            <person name="Klenk H.-P."/>
        </authorList>
    </citation>
    <scope>NUCLEOTIDE SEQUENCE</scope>
    <source>
        <strain evidence="2">DSM 44707</strain>
    </source>
</reference>
<dbReference type="Gene3D" id="1.10.260.40">
    <property type="entry name" value="lambda repressor-like DNA-binding domains"/>
    <property type="match status" value="1"/>
</dbReference>
<dbReference type="AlphaFoldDB" id="A0AAE3YTQ2"/>
<comment type="caution">
    <text evidence="2">The sequence shown here is derived from an EMBL/GenBank/DDBJ whole genome shotgun (WGS) entry which is preliminary data.</text>
</comment>
<accession>A0AAE3YTQ2</accession>
<gene>
    <name evidence="2" type="ORF">J2S41_004494</name>
</gene>
<dbReference type="SMART" id="SM00530">
    <property type="entry name" value="HTH_XRE"/>
    <property type="match status" value="1"/>
</dbReference>
<dbReference type="Pfam" id="PF01381">
    <property type="entry name" value="HTH_3"/>
    <property type="match status" value="1"/>
</dbReference>
<dbReference type="PROSITE" id="PS50943">
    <property type="entry name" value="HTH_CROC1"/>
    <property type="match status" value="1"/>
</dbReference>
<dbReference type="Proteomes" id="UP001183643">
    <property type="component" value="Unassembled WGS sequence"/>
</dbReference>
<sequence>MAAENVSLGDHLVAVRRRRGMTQQGLAEASSVSVAVIRKLEQKQRLSTSLETLTRLAHALDVDAGELLGKPRGLPYGAQDSELLRLRRAVLGLMPVDGPVLSVAEVQDGVRQLWRRYWAGDYPLLARELPAQLMAANVAISAVPEQQRPVAHGALAQALQIAASLLAHLAHEDLAHLALHGARRAAEAAGDELLFASQQATRSWLLSRQGLWSEAEHLAVTAAAEVEPALSQASLDQVAVWGELLRYTAVALSRSGRHAEADEMIGLMRAAAARMGADSATRYVGVAFGPTVVAMRAVDAQISAEKPRRALELTRDVERPESVPPAMHMRYLLNVAWAQTLDWRSGDAVGTLLRAERIAPKALHHQGIARATVAELLPRRRKHRLPGLVGLANRMGLSAA</sequence>
<dbReference type="CDD" id="cd00093">
    <property type="entry name" value="HTH_XRE"/>
    <property type="match status" value="1"/>
</dbReference>
<name>A0AAE3YTQ2_9ACTN</name>
<evidence type="ECO:0000259" key="1">
    <source>
        <dbReference type="PROSITE" id="PS50943"/>
    </source>
</evidence>
<keyword evidence="3" id="KW-1185">Reference proteome</keyword>
<feature type="domain" description="HTH cro/C1-type" evidence="1">
    <location>
        <begin position="12"/>
        <end position="67"/>
    </location>
</feature>